<dbReference type="CDD" id="cd07723">
    <property type="entry name" value="hydroxyacylglutathione_hydrolase_MBL-fold"/>
    <property type="match status" value="1"/>
</dbReference>
<dbReference type="PIRSF" id="PIRSF005457">
    <property type="entry name" value="Glx"/>
    <property type="match status" value="1"/>
</dbReference>
<organism evidence="9 10">
    <name type="scientific">bacterium (Candidatus Blackallbacteria) CG17_big_fil_post_rev_8_21_14_2_50_48_46</name>
    <dbReference type="NCBI Taxonomy" id="2014261"/>
    <lineage>
        <taxon>Bacteria</taxon>
        <taxon>Candidatus Blackallbacteria</taxon>
    </lineage>
</organism>
<sequence length="256" mass="28506">MQIIPVPCLKDNFAYLILNQHSEALMVDPSESQPLIDALAQYQARPLAILNTHHHWDHTGGNAGLLEVFPELEVYAHASDQGRIPGQTHFLEGGDLFQLAGFNFRVLFNPGHTLGAVSYAVGQALFTGDTLFAAGCGRIFEGTPAQMYHSLNQIIGACPLETELYFGHEYTTHNLEFALEVEPLNSDIQARLEATRAARQQGHFSTPSTLRLERKTNPFLRCEEPAVIAFTESVEPGRPHTPEDIFRVLRAVKDRF</sequence>
<dbReference type="Gene3D" id="3.60.15.10">
    <property type="entry name" value="Ribonuclease Z/Hydroxyacylglutathione hydrolase-like"/>
    <property type="match status" value="1"/>
</dbReference>
<feature type="binding site" evidence="7">
    <location>
        <position position="53"/>
    </location>
    <ligand>
        <name>Zn(2+)</name>
        <dbReference type="ChEBI" id="CHEBI:29105"/>
        <label>1</label>
    </ligand>
</feature>
<dbReference type="EMBL" id="PFFQ01000005">
    <property type="protein sequence ID" value="PIW19211.1"/>
    <property type="molecule type" value="Genomic_DNA"/>
</dbReference>
<comment type="pathway">
    <text evidence="2 7">Secondary metabolite metabolism; methylglyoxal degradation; (R)-lactate from methylglyoxal: step 2/2.</text>
</comment>
<dbReference type="Pfam" id="PF16123">
    <property type="entry name" value="HAGH_C"/>
    <property type="match status" value="1"/>
</dbReference>
<dbReference type="InterPro" id="IPR036866">
    <property type="entry name" value="RibonucZ/Hydroxyglut_hydro"/>
</dbReference>
<evidence type="ECO:0000256" key="3">
    <source>
        <dbReference type="ARBA" id="ARBA00006759"/>
    </source>
</evidence>
<feature type="binding site" evidence="7">
    <location>
        <position position="57"/>
    </location>
    <ligand>
        <name>Zn(2+)</name>
        <dbReference type="ChEBI" id="CHEBI:29105"/>
        <label>2</label>
    </ligand>
</feature>
<dbReference type="InterPro" id="IPR035680">
    <property type="entry name" value="Clx_II_MBL"/>
</dbReference>
<evidence type="ECO:0000256" key="4">
    <source>
        <dbReference type="ARBA" id="ARBA00022723"/>
    </source>
</evidence>
<dbReference type="UniPathway" id="UPA00619">
    <property type="reaction ID" value="UER00676"/>
</dbReference>
<dbReference type="Pfam" id="PF00753">
    <property type="entry name" value="Lactamase_B"/>
    <property type="match status" value="1"/>
</dbReference>
<comment type="cofactor">
    <cofactor evidence="7">
        <name>Zn(2+)</name>
        <dbReference type="ChEBI" id="CHEBI:29105"/>
    </cofactor>
    <text evidence="7">Binds 2 Zn(2+) ions per subunit.</text>
</comment>
<dbReference type="AlphaFoldDB" id="A0A2M7GAN2"/>
<reference evidence="9 10" key="1">
    <citation type="submission" date="2017-09" db="EMBL/GenBank/DDBJ databases">
        <title>Depth-based differentiation of microbial function through sediment-hosted aquifers and enrichment of novel symbionts in the deep terrestrial subsurface.</title>
        <authorList>
            <person name="Probst A.J."/>
            <person name="Ladd B."/>
            <person name="Jarett J.K."/>
            <person name="Geller-Mcgrath D.E."/>
            <person name="Sieber C.M."/>
            <person name="Emerson J.B."/>
            <person name="Anantharaman K."/>
            <person name="Thomas B.C."/>
            <person name="Malmstrom R."/>
            <person name="Stieglmeier M."/>
            <person name="Klingl A."/>
            <person name="Woyke T."/>
            <person name="Ryan C.M."/>
            <person name="Banfield J.F."/>
        </authorList>
    </citation>
    <scope>NUCLEOTIDE SEQUENCE [LARGE SCALE GENOMIC DNA]</scope>
    <source>
        <strain evidence="9">CG17_big_fil_post_rev_8_21_14_2_50_48_46</strain>
    </source>
</reference>
<feature type="binding site" evidence="7">
    <location>
        <position position="55"/>
    </location>
    <ligand>
        <name>Zn(2+)</name>
        <dbReference type="ChEBI" id="CHEBI:29105"/>
        <label>1</label>
    </ligand>
</feature>
<dbReference type="InterPro" id="IPR017782">
    <property type="entry name" value="Hydroxyacylglutathione_Hdrlase"/>
</dbReference>
<dbReference type="Proteomes" id="UP000231019">
    <property type="component" value="Unassembled WGS sequence"/>
</dbReference>
<feature type="domain" description="Metallo-beta-lactamase" evidence="8">
    <location>
        <begin position="11"/>
        <end position="168"/>
    </location>
</feature>
<evidence type="ECO:0000259" key="8">
    <source>
        <dbReference type="SMART" id="SM00849"/>
    </source>
</evidence>
<keyword evidence="5 7" id="KW-0378">Hydrolase</keyword>
<keyword evidence="4 7" id="KW-0479">Metal-binding</keyword>
<dbReference type="SUPFAM" id="SSF56281">
    <property type="entry name" value="Metallo-hydrolase/oxidoreductase"/>
    <property type="match status" value="1"/>
</dbReference>
<evidence type="ECO:0000256" key="2">
    <source>
        <dbReference type="ARBA" id="ARBA00004963"/>
    </source>
</evidence>
<dbReference type="PANTHER" id="PTHR43705">
    <property type="entry name" value="HYDROXYACYLGLUTATHIONE HYDROLASE"/>
    <property type="match status" value="1"/>
</dbReference>
<dbReference type="SMART" id="SM00849">
    <property type="entry name" value="Lactamase_B"/>
    <property type="match status" value="1"/>
</dbReference>
<evidence type="ECO:0000313" key="10">
    <source>
        <dbReference type="Proteomes" id="UP000231019"/>
    </source>
</evidence>
<dbReference type="EC" id="3.1.2.6" evidence="7"/>
<dbReference type="GO" id="GO:0019243">
    <property type="term" value="P:methylglyoxal catabolic process to D-lactate via S-lactoyl-glutathione"/>
    <property type="evidence" value="ECO:0007669"/>
    <property type="project" value="UniProtKB-UniRule"/>
</dbReference>
<comment type="catalytic activity">
    <reaction evidence="1 7">
        <text>an S-(2-hydroxyacyl)glutathione + H2O = a 2-hydroxy carboxylate + glutathione + H(+)</text>
        <dbReference type="Rhea" id="RHEA:21864"/>
        <dbReference type="ChEBI" id="CHEBI:15377"/>
        <dbReference type="ChEBI" id="CHEBI:15378"/>
        <dbReference type="ChEBI" id="CHEBI:57925"/>
        <dbReference type="ChEBI" id="CHEBI:58896"/>
        <dbReference type="ChEBI" id="CHEBI:71261"/>
        <dbReference type="EC" id="3.1.2.6"/>
    </reaction>
</comment>
<accession>A0A2M7GAN2</accession>
<comment type="subunit">
    <text evidence="7">Monomer.</text>
</comment>
<feature type="binding site" evidence="7">
    <location>
        <position position="112"/>
    </location>
    <ligand>
        <name>Zn(2+)</name>
        <dbReference type="ChEBI" id="CHEBI:29105"/>
        <label>1</label>
    </ligand>
</feature>
<feature type="binding site" evidence="7">
    <location>
        <position position="129"/>
    </location>
    <ligand>
        <name>Zn(2+)</name>
        <dbReference type="ChEBI" id="CHEBI:29105"/>
        <label>1</label>
    </ligand>
</feature>
<gene>
    <name evidence="7 9" type="primary">gloB</name>
    <name evidence="9" type="ORF">COW36_02020</name>
</gene>
<comment type="caution">
    <text evidence="9">The sequence shown here is derived from an EMBL/GenBank/DDBJ whole genome shotgun (WGS) entry which is preliminary data.</text>
</comment>
<dbReference type="InterPro" id="IPR032282">
    <property type="entry name" value="HAGH_C"/>
</dbReference>
<dbReference type="GO" id="GO:0046872">
    <property type="term" value="F:metal ion binding"/>
    <property type="evidence" value="ECO:0007669"/>
    <property type="project" value="UniProtKB-KW"/>
</dbReference>
<proteinExistence type="inferred from homology"/>
<feature type="binding site" evidence="7">
    <location>
        <position position="58"/>
    </location>
    <ligand>
        <name>Zn(2+)</name>
        <dbReference type="ChEBI" id="CHEBI:29105"/>
        <label>2</label>
    </ligand>
</feature>
<dbReference type="InterPro" id="IPR001279">
    <property type="entry name" value="Metallo-B-lactamas"/>
</dbReference>
<evidence type="ECO:0000313" key="9">
    <source>
        <dbReference type="EMBL" id="PIW19211.1"/>
    </source>
</evidence>
<evidence type="ECO:0000256" key="1">
    <source>
        <dbReference type="ARBA" id="ARBA00001623"/>
    </source>
</evidence>
<feature type="binding site" evidence="7">
    <location>
        <position position="129"/>
    </location>
    <ligand>
        <name>Zn(2+)</name>
        <dbReference type="ChEBI" id="CHEBI:29105"/>
        <label>2</label>
    </ligand>
</feature>
<evidence type="ECO:0000256" key="5">
    <source>
        <dbReference type="ARBA" id="ARBA00022801"/>
    </source>
</evidence>
<name>A0A2M7GAN2_9BACT</name>
<dbReference type="PANTHER" id="PTHR43705:SF1">
    <property type="entry name" value="HYDROXYACYLGLUTATHIONE HYDROLASE GLOB"/>
    <property type="match status" value="1"/>
</dbReference>
<dbReference type="NCBIfam" id="TIGR03413">
    <property type="entry name" value="GSH_gloB"/>
    <property type="match status" value="1"/>
</dbReference>
<evidence type="ECO:0000256" key="7">
    <source>
        <dbReference type="HAMAP-Rule" id="MF_01374"/>
    </source>
</evidence>
<evidence type="ECO:0000256" key="6">
    <source>
        <dbReference type="ARBA" id="ARBA00022833"/>
    </source>
</evidence>
<dbReference type="InterPro" id="IPR050110">
    <property type="entry name" value="Glyoxalase_II_hydrolase"/>
</dbReference>
<comment type="function">
    <text evidence="7">Thiolesterase that catalyzes the hydrolysis of S-D-lactoyl-glutathione to form glutathione and D-lactic acid.</text>
</comment>
<dbReference type="GO" id="GO:0004416">
    <property type="term" value="F:hydroxyacylglutathione hydrolase activity"/>
    <property type="evidence" value="ECO:0007669"/>
    <property type="project" value="UniProtKB-UniRule"/>
</dbReference>
<dbReference type="HAMAP" id="MF_01374">
    <property type="entry name" value="Glyoxalase_2"/>
    <property type="match status" value="1"/>
</dbReference>
<feature type="binding site" evidence="7">
    <location>
        <position position="168"/>
    </location>
    <ligand>
        <name>Zn(2+)</name>
        <dbReference type="ChEBI" id="CHEBI:29105"/>
        <label>2</label>
    </ligand>
</feature>
<protein>
    <recommendedName>
        <fullName evidence="7">Hydroxyacylglutathione hydrolase</fullName>
        <ecNumber evidence="7">3.1.2.6</ecNumber>
    </recommendedName>
    <alternativeName>
        <fullName evidence="7">Glyoxalase II</fullName>
        <shortName evidence="7">Glx II</shortName>
    </alternativeName>
</protein>
<keyword evidence="6 7" id="KW-0862">Zinc</keyword>
<comment type="similarity">
    <text evidence="3 7">Belongs to the metallo-beta-lactamase superfamily. Glyoxalase II family.</text>
</comment>